<comment type="caution">
    <text evidence="1">The sequence shown here is derived from an EMBL/GenBank/DDBJ whole genome shotgun (WGS) entry which is preliminary data.</text>
</comment>
<accession>A0A4Y2PAQ0</accession>
<gene>
    <name evidence="1" type="ORF">AVEN_189438_1</name>
</gene>
<evidence type="ECO:0000313" key="1">
    <source>
        <dbReference type="EMBL" id="GBN47086.1"/>
    </source>
</evidence>
<dbReference type="AlphaFoldDB" id="A0A4Y2PAQ0"/>
<dbReference type="EMBL" id="BGPR01010614">
    <property type="protein sequence ID" value="GBN47086.1"/>
    <property type="molecule type" value="Genomic_DNA"/>
</dbReference>
<dbReference type="Proteomes" id="UP000499080">
    <property type="component" value="Unassembled WGS sequence"/>
</dbReference>
<proteinExistence type="predicted"/>
<feature type="non-terminal residue" evidence="1">
    <location>
        <position position="1"/>
    </location>
</feature>
<evidence type="ECO:0000313" key="2">
    <source>
        <dbReference type="Proteomes" id="UP000499080"/>
    </source>
</evidence>
<keyword evidence="2" id="KW-1185">Reference proteome</keyword>
<reference evidence="1 2" key="1">
    <citation type="journal article" date="2019" name="Sci. Rep.">
        <title>Orb-weaving spider Araneus ventricosus genome elucidates the spidroin gene catalogue.</title>
        <authorList>
            <person name="Kono N."/>
            <person name="Nakamura H."/>
            <person name="Ohtoshi R."/>
            <person name="Moran D.A.P."/>
            <person name="Shinohara A."/>
            <person name="Yoshida Y."/>
            <person name="Fujiwara M."/>
            <person name="Mori M."/>
            <person name="Tomita M."/>
            <person name="Arakawa K."/>
        </authorList>
    </citation>
    <scope>NUCLEOTIDE SEQUENCE [LARGE SCALE GENOMIC DNA]</scope>
</reference>
<protein>
    <submittedName>
        <fullName evidence="1">Uncharacterized protein</fullName>
    </submittedName>
</protein>
<name>A0A4Y2PAQ0_ARAVE</name>
<sequence>DESKGEKELLNKSEMNHYKQDLQDIIGLGDGKQFLNVFAILS</sequence>
<dbReference type="OrthoDB" id="10517429at2759"/>
<organism evidence="1 2">
    <name type="scientific">Araneus ventricosus</name>
    <name type="common">Orbweaver spider</name>
    <name type="synonym">Epeira ventricosa</name>
    <dbReference type="NCBI Taxonomy" id="182803"/>
    <lineage>
        <taxon>Eukaryota</taxon>
        <taxon>Metazoa</taxon>
        <taxon>Ecdysozoa</taxon>
        <taxon>Arthropoda</taxon>
        <taxon>Chelicerata</taxon>
        <taxon>Arachnida</taxon>
        <taxon>Araneae</taxon>
        <taxon>Araneomorphae</taxon>
        <taxon>Entelegynae</taxon>
        <taxon>Araneoidea</taxon>
        <taxon>Araneidae</taxon>
        <taxon>Araneus</taxon>
    </lineage>
</organism>